<evidence type="ECO:0000256" key="1">
    <source>
        <dbReference type="SAM" id="Phobius"/>
    </source>
</evidence>
<dbReference type="AlphaFoldDB" id="D6A406"/>
<keyword evidence="1" id="KW-1133">Transmembrane helix</keyword>
<dbReference type="EMBL" id="DS999641">
    <property type="protein sequence ID" value="EFE71560.2"/>
    <property type="molecule type" value="Genomic_DNA"/>
</dbReference>
<sequence length="169" mass="17272">MRAVSVVEATGTRSGMIRSIARGCAAGAAGTTALNAVTYADMALRGRSASSTPETAVDKITTRMGHPVPDTSGRDNRLTGLGALSGIAVGTATGAAVSLIHRAGARGPLWLGGLLTGALAMALTDVPMARLGVSDPRTWSVRDWTADVVPHIAYGLVTYGVITASDQRR</sequence>
<reference evidence="3" key="1">
    <citation type="submission" date="2008-12" db="EMBL/GenBank/DDBJ databases">
        <title>Annotation of Streptomyces ghanaensis ATCC 14672.</title>
        <authorList>
            <consortium name="The Broad Institute Genome Sequencing Platform"/>
            <consortium name="Broad Institute Microbial Sequencing Center"/>
            <person name="Fischbach M."/>
            <person name="Ward D."/>
            <person name="Young S."/>
            <person name="Kodira C.D."/>
            <person name="Zeng Q."/>
            <person name="Koehrsen M."/>
            <person name="Godfrey P."/>
            <person name="Alvarado L."/>
            <person name="Berlin A.M."/>
            <person name="Borenstein D."/>
            <person name="Chen Z."/>
            <person name="Engels R."/>
            <person name="Freedman E."/>
            <person name="Gellesch M."/>
            <person name="Goldberg J."/>
            <person name="Griggs A."/>
            <person name="Gujja S."/>
            <person name="Heiman D.I."/>
            <person name="Hepburn T.A."/>
            <person name="Howarth C."/>
            <person name="Jen D."/>
            <person name="Larson L."/>
            <person name="Lewis B."/>
            <person name="Mehta T."/>
            <person name="Park D."/>
            <person name="Pearson M."/>
            <person name="Roberts A."/>
            <person name="Saif S."/>
            <person name="Shea T.D."/>
            <person name="Shenoy N."/>
            <person name="Sisk P."/>
            <person name="Stolte C."/>
            <person name="Sykes S.N."/>
            <person name="Walk T."/>
            <person name="White J."/>
            <person name="Yandava C."/>
            <person name="Straight P."/>
            <person name="Clardy J."/>
            <person name="Hung D."/>
            <person name="Kolter R."/>
            <person name="Mekalanos J."/>
            <person name="Walker S."/>
            <person name="Walsh C.T."/>
            <person name="Wieland B.L.C."/>
            <person name="Ilzarbe M."/>
            <person name="Galagan J."/>
            <person name="Nusbaum C."/>
            <person name="Birren B."/>
        </authorList>
    </citation>
    <scope>NUCLEOTIDE SEQUENCE [LARGE SCALE GENOMIC DNA]</scope>
    <source>
        <strain evidence="3">ATCC 14672 / DSM 40746 / JCM 4963 / KCTC 9882 / NRRL B-12104 / FH 1290</strain>
    </source>
</reference>
<accession>D6A406</accession>
<dbReference type="Proteomes" id="UP000003824">
    <property type="component" value="Unassembled WGS sequence"/>
</dbReference>
<organism evidence="2 3">
    <name type="scientific">Streptomyces viridosporus (strain ATCC 14672 / DSM 40746 / JCM 4963 / KCTC 9882 / NRRL B-12104 / FH 1290)</name>
    <name type="common">Streptomyces ghanaensis</name>
    <dbReference type="NCBI Taxonomy" id="566461"/>
    <lineage>
        <taxon>Bacteria</taxon>
        <taxon>Bacillati</taxon>
        <taxon>Actinomycetota</taxon>
        <taxon>Actinomycetes</taxon>
        <taxon>Kitasatosporales</taxon>
        <taxon>Streptomycetaceae</taxon>
        <taxon>Streptomyces</taxon>
    </lineage>
</organism>
<dbReference type="eggNOG" id="ENOG5030TAE">
    <property type="taxonomic scope" value="Bacteria"/>
</dbReference>
<keyword evidence="1" id="KW-0812">Transmembrane</keyword>
<keyword evidence="1" id="KW-0472">Membrane</keyword>
<evidence type="ECO:0000313" key="2">
    <source>
        <dbReference type="EMBL" id="EFE71560.2"/>
    </source>
</evidence>
<feature type="transmembrane region" description="Helical" evidence="1">
    <location>
        <begin position="148"/>
        <end position="165"/>
    </location>
</feature>
<evidence type="ECO:0000313" key="3">
    <source>
        <dbReference type="Proteomes" id="UP000003824"/>
    </source>
</evidence>
<name>D6A406_STRV1</name>
<feature type="transmembrane region" description="Helical" evidence="1">
    <location>
        <begin position="109"/>
        <end position="128"/>
    </location>
</feature>
<gene>
    <name evidence="2" type="ORF">SSFG_06797</name>
</gene>
<feature type="transmembrane region" description="Helical" evidence="1">
    <location>
        <begin position="78"/>
        <end position="97"/>
    </location>
</feature>
<protein>
    <submittedName>
        <fullName evidence="2">Uncharacterized protein</fullName>
    </submittedName>
</protein>
<proteinExistence type="predicted"/>